<evidence type="ECO:0000313" key="3">
    <source>
        <dbReference type="EMBL" id="GMN36296.1"/>
    </source>
</evidence>
<gene>
    <name evidence="3" type="ORF">TIFTF001_005908</name>
</gene>
<protein>
    <submittedName>
        <fullName evidence="3">Uncharacterized protein</fullName>
    </submittedName>
</protein>
<dbReference type="Gramene" id="FCD_00006469-RA">
    <property type="protein sequence ID" value="FCD_00006469-RA:cds"/>
    <property type="gene ID" value="FCD_00006469"/>
</dbReference>
<dbReference type="AlphaFoldDB" id="A0AA88CZ58"/>
<organism evidence="3 4">
    <name type="scientific">Ficus carica</name>
    <name type="common">Common fig</name>
    <dbReference type="NCBI Taxonomy" id="3494"/>
    <lineage>
        <taxon>Eukaryota</taxon>
        <taxon>Viridiplantae</taxon>
        <taxon>Streptophyta</taxon>
        <taxon>Embryophyta</taxon>
        <taxon>Tracheophyta</taxon>
        <taxon>Spermatophyta</taxon>
        <taxon>Magnoliopsida</taxon>
        <taxon>eudicotyledons</taxon>
        <taxon>Gunneridae</taxon>
        <taxon>Pentapetalae</taxon>
        <taxon>rosids</taxon>
        <taxon>fabids</taxon>
        <taxon>Rosales</taxon>
        <taxon>Moraceae</taxon>
        <taxon>Ficeae</taxon>
        <taxon>Ficus</taxon>
    </lineage>
</organism>
<keyword evidence="2" id="KW-0732">Signal</keyword>
<evidence type="ECO:0000256" key="1">
    <source>
        <dbReference type="SAM" id="MobiDB-lite"/>
    </source>
</evidence>
<dbReference type="EMBL" id="BTGU01000006">
    <property type="protein sequence ID" value="GMN36296.1"/>
    <property type="molecule type" value="Genomic_DNA"/>
</dbReference>
<feature type="chain" id="PRO_5041727324" evidence="2">
    <location>
        <begin position="21"/>
        <end position="149"/>
    </location>
</feature>
<feature type="region of interest" description="Disordered" evidence="1">
    <location>
        <begin position="27"/>
        <end position="129"/>
    </location>
</feature>
<evidence type="ECO:0000256" key="2">
    <source>
        <dbReference type="SAM" id="SignalP"/>
    </source>
</evidence>
<proteinExistence type="predicted"/>
<feature type="compositionally biased region" description="Polar residues" evidence="1">
    <location>
        <begin position="76"/>
        <end position="86"/>
    </location>
</feature>
<reference evidence="3" key="1">
    <citation type="submission" date="2023-07" db="EMBL/GenBank/DDBJ databases">
        <title>draft genome sequence of fig (Ficus carica).</title>
        <authorList>
            <person name="Takahashi T."/>
            <person name="Nishimura K."/>
        </authorList>
    </citation>
    <scope>NUCLEOTIDE SEQUENCE</scope>
</reference>
<sequence>MKLLLLLASLLIITIPNVHSRILQEYTGGSHKARRHPTSSPGIFHSAGRDKFETSIISSAYGRQKPSPPPSPSPSKRQSARGTISSPCDHDIITIRSPPPPINSAGRDESETIISSVGSREGPTLPPPALPRIHLESLRLECVEVLHHL</sequence>
<comment type="caution">
    <text evidence="3">The sequence shown here is derived from an EMBL/GenBank/DDBJ whole genome shotgun (WGS) entry which is preliminary data.</text>
</comment>
<keyword evidence="4" id="KW-1185">Reference proteome</keyword>
<evidence type="ECO:0000313" key="4">
    <source>
        <dbReference type="Proteomes" id="UP001187192"/>
    </source>
</evidence>
<dbReference type="Proteomes" id="UP001187192">
    <property type="component" value="Unassembled WGS sequence"/>
</dbReference>
<name>A0AA88CZ58_FICCA</name>
<feature type="signal peptide" evidence="2">
    <location>
        <begin position="1"/>
        <end position="20"/>
    </location>
</feature>
<accession>A0AA88CZ58</accession>